<protein>
    <submittedName>
        <fullName evidence="1">Uncharacterized protein</fullName>
    </submittedName>
</protein>
<evidence type="ECO:0000313" key="1">
    <source>
        <dbReference type="EMBL" id="QFR43764.1"/>
    </source>
</evidence>
<evidence type="ECO:0000313" key="2">
    <source>
        <dbReference type="Proteomes" id="UP000326061"/>
    </source>
</evidence>
<gene>
    <name evidence="1" type="ORF">FJR47_07510</name>
</gene>
<reference evidence="2" key="1">
    <citation type="submission" date="2019-06" db="EMBL/GenBank/DDBJ databases">
        <title>Sulfurimonas gotlandica sp. nov., a chemoautotrophic and psychrotolerant epsilonproteobacterium isolated from a pelagic redoxcline, and an emended description of the genus Sulfurimonas.</title>
        <authorList>
            <person name="Wang S."/>
            <person name="Jiang L."/>
            <person name="Shao Z."/>
        </authorList>
    </citation>
    <scope>NUCLEOTIDE SEQUENCE [LARGE SCALE GENOMIC DNA]</scope>
    <source>
        <strain evidence="2">1-1N</strain>
    </source>
</reference>
<name>A0AAJ4DN29_9BACT</name>
<dbReference type="Proteomes" id="UP000326061">
    <property type="component" value="Chromosome"/>
</dbReference>
<organism evidence="1 2">
    <name type="scientific">Sulfurimonas xiamenensis</name>
    <dbReference type="NCBI Taxonomy" id="2590021"/>
    <lineage>
        <taxon>Bacteria</taxon>
        <taxon>Pseudomonadati</taxon>
        <taxon>Campylobacterota</taxon>
        <taxon>Epsilonproteobacteria</taxon>
        <taxon>Campylobacterales</taxon>
        <taxon>Sulfurimonadaceae</taxon>
        <taxon>Sulfurimonas</taxon>
    </lineage>
</organism>
<dbReference type="AlphaFoldDB" id="A0AAJ4DN29"/>
<dbReference type="KEGG" id="suln:FJR47_07510"/>
<proteinExistence type="predicted"/>
<sequence>MLQKKIIPTKRFLKCVKNTINDLKQQNYEGIKYLREIIRTKNVNLISATTLYEILELRKEYAYLIVSEQGKHDFKIVDKEHDDMELFLDTHFINGLEIHGNRITGYVSYKEVL</sequence>
<dbReference type="EMBL" id="CP041166">
    <property type="protein sequence ID" value="QFR43764.1"/>
    <property type="molecule type" value="Genomic_DNA"/>
</dbReference>
<dbReference type="RefSeq" id="WP_152299825.1">
    <property type="nucleotide sequence ID" value="NZ_CP041166.1"/>
</dbReference>
<keyword evidence="2" id="KW-1185">Reference proteome</keyword>
<accession>A0AAJ4DN29</accession>